<keyword evidence="1" id="KW-0811">Translocation</keyword>
<dbReference type="SUPFAM" id="SSF56784">
    <property type="entry name" value="HAD-like"/>
    <property type="match status" value="1"/>
</dbReference>
<dbReference type="PROSITE" id="PS50969">
    <property type="entry name" value="FCP1"/>
    <property type="match status" value="1"/>
</dbReference>
<reference evidence="3 4" key="1">
    <citation type="submission" date="2008-07" db="EMBL/GenBank/DDBJ databases">
        <authorList>
            <person name="El-Sayed N."/>
            <person name="Caler E."/>
            <person name="Inman J."/>
            <person name="Amedeo P."/>
            <person name="Hass B."/>
            <person name="Wortman J."/>
        </authorList>
    </citation>
    <scope>NUCLEOTIDE SEQUENCE [LARGE SCALE GENOMIC DNA]</scope>
    <source>
        <strain evidence="4">ATCC 50983 / TXsc</strain>
    </source>
</reference>
<dbReference type="GeneID" id="9037746"/>
<keyword evidence="1" id="KW-0809">Transit peptide</keyword>
<accession>C5LZD8</accession>
<dbReference type="InterPro" id="IPR050365">
    <property type="entry name" value="TIM50"/>
</dbReference>
<evidence type="ECO:0000256" key="1">
    <source>
        <dbReference type="RuleBase" id="RU365079"/>
    </source>
</evidence>
<dbReference type="RefSeq" id="XP_002765215.1">
    <property type="nucleotide sequence ID" value="XM_002765169.1"/>
</dbReference>
<keyword evidence="1" id="KW-0813">Transport</keyword>
<dbReference type="Pfam" id="PF03031">
    <property type="entry name" value="NIF"/>
    <property type="match status" value="1"/>
</dbReference>
<dbReference type="AlphaFoldDB" id="C5LZD8"/>
<dbReference type="InterPro" id="IPR004274">
    <property type="entry name" value="FCP1_dom"/>
</dbReference>
<dbReference type="InterPro" id="IPR036412">
    <property type="entry name" value="HAD-like_sf"/>
</dbReference>
<proteinExistence type="inferred from homology"/>
<comment type="subunit">
    <text evidence="1">Component of the TIM23 complex.</text>
</comment>
<dbReference type="InParanoid" id="C5LZD8"/>
<keyword evidence="4" id="KW-1185">Reference proteome</keyword>
<keyword evidence="1" id="KW-0653">Protein transport</keyword>
<dbReference type="Proteomes" id="UP000007800">
    <property type="component" value="Unassembled WGS sequence"/>
</dbReference>
<comment type="function">
    <text evidence="1">Essential component of the TIM23 complex, a complex that mediates the translocation of transit peptide-containing proteins across the mitochondrial inner membrane.</text>
</comment>
<dbReference type="EMBL" id="GG686856">
    <property type="protein sequence ID" value="EEQ97932.1"/>
    <property type="molecule type" value="Genomic_DNA"/>
</dbReference>
<name>C5LZD8_PERM5</name>
<evidence type="ECO:0000259" key="2">
    <source>
        <dbReference type="PROSITE" id="PS50969"/>
    </source>
</evidence>
<feature type="domain" description="FCP1 homology" evidence="2">
    <location>
        <begin position="1"/>
        <end position="119"/>
    </location>
</feature>
<dbReference type="Gene3D" id="3.40.50.1000">
    <property type="entry name" value="HAD superfamily/HAD-like"/>
    <property type="match status" value="1"/>
</dbReference>
<dbReference type="GO" id="GO:0015031">
    <property type="term" value="P:protein transport"/>
    <property type="evidence" value="ECO:0007669"/>
    <property type="project" value="UniProtKB-KW"/>
</dbReference>
<evidence type="ECO:0000313" key="4">
    <source>
        <dbReference type="Proteomes" id="UP000007800"/>
    </source>
</evidence>
<dbReference type="SMART" id="SM00577">
    <property type="entry name" value="CPDc"/>
    <property type="match status" value="1"/>
</dbReference>
<dbReference type="OMA" id="YWASKFE"/>
<evidence type="ECO:0000313" key="3">
    <source>
        <dbReference type="EMBL" id="EEQ97932.1"/>
    </source>
</evidence>
<dbReference type="PANTHER" id="PTHR12210">
    <property type="entry name" value="DULLARD PROTEIN PHOSPHATASE"/>
    <property type="match status" value="1"/>
</dbReference>
<sequence>MRVYADPSDKENSESAYIFLRPWVRLFLTYWASKFEIVIFTAGCKSYADQVVDFLDPHGVLVSHRLYRQHCTEFFDNEKESTILVKDLKCLGRDLKRTVLLDNNLYLPRYVESDEAIPS</sequence>
<dbReference type="OrthoDB" id="277011at2759"/>
<comment type="similarity">
    <text evidence="1">Belongs to the TIM50 family.</text>
</comment>
<organism evidence="4">
    <name type="scientific">Perkinsus marinus (strain ATCC 50983 / TXsc)</name>
    <dbReference type="NCBI Taxonomy" id="423536"/>
    <lineage>
        <taxon>Eukaryota</taxon>
        <taxon>Sar</taxon>
        <taxon>Alveolata</taxon>
        <taxon>Perkinsozoa</taxon>
        <taxon>Perkinsea</taxon>
        <taxon>Perkinsida</taxon>
        <taxon>Perkinsidae</taxon>
        <taxon>Perkinsus</taxon>
    </lineage>
</organism>
<gene>
    <name evidence="3" type="ORF">Pmar_PMAR025558</name>
</gene>
<dbReference type="InterPro" id="IPR023214">
    <property type="entry name" value="HAD_sf"/>
</dbReference>
<keyword evidence="1" id="KW-0496">Mitochondrion</keyword>
<protein>
    <recommendedName>
        <fullName evidence="1">Mitochondrial import inner membrane translocase subunit TIM50</fullName>
    </recommendedName>
</protein>
<dbReference type="GO" id="GO:0005744">
    <property type="term" value="C:TIM23 mitochondrial import inner membrane translocase complex"/>
    <property type="evidence" value="ECO:0007669"/>
    <property type="project" value="UniProtKB-UniRule"/>
</dbReference>
<comment type="subcellular location">
    <subcellularLocation>
        <location evidence="1">Mitochondrion inner membrane</location>
        <topology evidence="1">Single-pass membrane protein</topology>
    </subcellularLocation>
</comment>
<dbReference type="CDD" id="cd07521">
    <property type="entry name" value="HAD_FCP1-like"/>
    <property type="match status" value="1"/>
</dbReference>